<accession>A6KBE6</accession>
<dbReference type="AlphaFoldDB" id="A6KBE6"/>
<reference evidence="1 2" key="1">
    <citation type="submission" date="2005-09" db="EMBL/GenBank/DDBJ databases">
        <authorList>
            <person name="Mural R.J."/>
            <person name="Li P.W."/>
            <person name="Adams M.D."/>
            <person name="Amanatides P.G."/>
            <person name="Baden-Tillson H."/>
            <person name="Barnstead M."/>
            <person name="Chin S.H."/>
            <person name="Dew I."/>
            <person name="Evans C.A."/>
            <person name="Ferriera S."/>
            <person name="Flanigan M."/>
            <person name="Fosler C."/>
            <person name="Glodek A."/>
            <person name="Gu Z."/>
            <person name="Holt R.A."/>
            <person name="Jennings D."/>
            <person name="Kraft C.L."/>
            <person name="Lu F."/>
            <person name="Nguyen T."/>
            <person name="Nusskern D.R."/>
            <person name="Pfannkoch C.M."/>
            <person name="Sitter C."/>
            <person name="Sutton G.G."/>
            <person name="Venter J.C."/>
            <person name="Wang Z."/>
            <person name="Woodage T."/>
            <person name="Zheng X.H."/>
            <person name="Zhong F."/>
        </authorList>
    </citation>
    <scope>NUCLEOTIDE SEQUENCE [LARGE SCALE GENOMIC DNA]</scope>
    <source>
        <strain>BN</strain>
        <strain evidence="2">Sprague-Dawley</strain>
    </source>
</reference>
<proteinExistence type="predicted"/>
<organism evidence="1 2">
    <name type="scientific">Rattus norvegicus</name>
    <name type="common">Rat</name>
    <dbReference type="NCBI Taxonomy" id="10116"/>
    <lineage>
        <taxon>Eukaryota</taxon>
        <taxon>Metazoa</taxon>
        <taxon>Chordata</taxon>
        <taxon>Craniata</taxon>
        <taxon>Vertebrata</taxon>
        <taxon>Euteleostomi</taxon>
        <taxon>Mammalia</taxon>
        <taxon>Eutheria</taxon>
        <taxon>Euarchontoglires</taxon>
        <taxon>Glires</taxon>
        <taxon>Rodentia</taxon>
        <taxon>Myomorpha</taxon>
        <taxon>Muroidea</taxon>
        <taxon>Muridae</taxon>
        <taxon>Murinae</taxon>
        <taxon>Rattus</taxon>
    </lineage>
</organism>
<dbReference type="Proteomes" id="UP000234681">
    <property type="component" value="Chromosome 6"/>
</dbReference>
<evidence type="ECO:0000313" key="1">
    <source>
        <dbReference type="EMBL" id="EDL97585.1"/>
    </source>
</evidence>
<dbReference type="PROSITE" id="PS51257">
    <property type="entry name" value="PROKAR_LIPOPROTEIN"/>
    <property type="match status" value="1"/>
</dbReference>
<dbReference type="EMBL" id="CH474034">
    <property type="protein sequence ID" value="EDL97585.1"/>
    <property type="molecule type" value="Genomic_DNA"/>
</dbReference>
<protein>
    <submittedName>
        <fullName evidence="1">RCG63319</fullName>
    </submittedName>
</protein>
<sequence length="21" mass="2369">MMQRLPFIQTMALHSSLSSCS</sequence>
<name>A6KBE6_RAT</name>
<gene>
    <name evidence="1" type="ORF">rCG_63319</name>
</gene>
<evidence type="ECO:0000313" key="2">
    <source>
        <dbReference type="Proteomes" id="UP000234681"/>
    </source>
</evidence>